<reference evidence="4" key="1">
    <citation type="submission" date="2020-05" db="EMBL/GenBank/DDBJ databases">
        <authorList>
            <person name="Chiriac C."/>
            <person name="Salcher M."/>
            <person name="Ghai R."/>
            <person name="Kavagutti S V."/>
        </authorList>
    </citation>
    <scope>NUCLEOTIDE SEQUENCE</scope>
</reference>
<evidence type="ECO:0000313" key="4">
    <source>
        <dbReference type="EMBL" id="CAB4689040.1"/>
    </source>
</evidence>
<sequence length="192" mass="19964">MSQNPENPENPENPGANQGGQTPPPGWWQAWDGKWYPATVKPEAIPPATATPTAGSESQAQPGPAPTYAQAPAYPQAPSYPQAPYGQPGSTPLGVGPYGAPMPASTGTNGMSIAALVLGILWIYGIGSILSLIFGYISLGQIKRDPRQKGKGMAIAGVVLGWVGIVGAIIVIAFIVYAAQNSGFDTYDDYSY</sequence>
<feature type="compositionally biased region" description="Low complexity" evidence="1">
    <location>
        <begin position="46"/>
        <end position="73"/>
    </location>
</feature>
<name>A0A6J6NQN6_9ZZZZ</name>
<gene>
    <name evidence="4" type="ORF">UFOPK2342_01657</name>
    <name evidence="5" type="ORF">UFOPK2423_01667</name>
</gene>
<dbReference type="EMBL" id="CAEZXB010000054">
    <property type="protein sequence ID" value="CAB4689040.1"/>
    <property type="molecule type" value="Genomic_DNA"/>
</dbReference>
<dbReference type="EMBL" id="CAEZXN010000067">
    <property type="protein sequence ID" value="CAB4709854.1"/>
    <property type="molecule type" value="Genomic_DNA"/>
</dbReference>
<proteinExistence type="predicted"/>
<dbReference type="AlphaFoldDB" id="A0A6J6NQN6"/>
<dbReference type="InterPro" id="IPR025241">
    <property type="entry name" value="DUF4190"/>
</dbReference>
<accession>A0A6J6NQN6</accession>
<feature type="transmembrane region" description="Helical" evidence="2">
    <location>
        <begin position="158"/>
        <end position="179"/>
    </location>
</feature>
<organism evidence="4">
    <name type="scientific">freshwater metagenome</name>
    <dbReference type="NCBI Taxonomy" id="449393"/>
    <lineage>
        <taxon>unclassified sequences</taxon>
        <taxon>metagenomes</taxon>
        <taxon>ecological metagenomes</taxon>
    </lineage>
</organism>
<keyword evidence="2" id="KW-0472">Membrane</keyword>
<protein>
    <submittedName>
        <fullName evidence="4">Unannotated protein</fullName>
    </submittedName>
</protein>
<evidence type="ECO:0000256" key="2">
    <source>
        <dbReference type="SAM" id="Phobius"/>
    </source>
</evidence>
<feature type="compositionally biased region" description="Low complexity" evidence="1">
    <location>
        <begin position="1"/>
        <end position="21"/>
    </location>
</feature>
<feature type="region of interest" description="Disordered" evidence="1">
    <location>
        <begin position="1"/>
        <end position="73"/>
    </location>
</feature>
<feature type="domain" description="DUF4190" evidence="3">
    <location>
        <begin position="111"/>
        <end position="170"/>
    </location>
</feature>
<keyword evidence="2" id="KW-0812">Transmembrane</keyword>
<evidence type="ECO:0000256" key="1">
    <source>
        <dbReference type="SAM" id="MobiDB-lite"/>
    </source>
</evidence>
<keyword evidence="2" id="KW-1133">Transmembrane helix</keyword>
<evidence type="ECO:0000259" key="3">
    <source>
        <dbReference type="Pfam" id="PF13828"/>
    </source>
</evidence>
<evidence type="ECO:0000313" key="5">
    <source>
        <dbReference type="EMBL" id="CAB4709854.1"/>
    </source>
</evidence>
<dbReference type="Pfam" id="PF13828">
    <property type="entry name" value="DUF4190"/>
    <property type="match status" value="1"/>
</dbReference>
<feature type="transmembrane region" description="Helical" evidence="2">
    <location>
        <begin position="111"/>
        <end position="137"/>
    </location>
</feature>